<feature type="compositionally biased region" description="Basic and acidic residues" evidence="1">
    <location>
        <begin position="130"/>
        <end position="157"/>
    </location>
</feature>
<sequence>DRDPRAGGARRVGRDHRPGRRAGQAARDRPLHRLRPAAHGVRGADRGRLPLDGVARRRPDDRAAPALGALPARGAARDHRERDRGDPAVRALSDDRRRAVRAVRGSAVPRGRRDLPLVHRRAHAVGAGGADRRRDRRRDDEHALGRDQLARRGDHARHLPPAHQAPRRLAGDAAHGQAVRARVGRGAHARRPALSRGPEAAGGRGRPRHRVVHVWWAARRLLPRHLLAPRDPAGRDHGDGRGDLLHGVHRLRQADERVRPGDGLDAAPVRGDRLALVRADRHDDHRRGRHPLVVHPPAGDGAGGRPPGRGGGV</sequence>
<feature type="non-terminal residue" evidence="2">
    <location>
        <position position="1"/>
    </location>
</feature>
<organism evidence="2">
    <name type="scientific">uncultured Gemmatimonadaceae bacterium</name>
    <dbReference type="NCBI Taxonomy" id="246130"/>
    <lineage>
        <taxon>Bacteria</taxon>
        <taxon>Pseudomonadati</taxon>
        <taxon>Gemmatimonadota</taxon>
        <taxon>Gemmatimonadia</taxon>
        <taxon>Gemmatimonadales</taxon>
        <taxon>Gemmatimonadaceae</taxon>
        <taxon>environmental samples</taxon>
    </lineage>
</organism>
<name>A0A6J4MFH3_9BACT</name>
<feature type="compositionally biased region" description="Basic residues" evidence="1">
    <location>
        <begin position="11"/>
        <end position="20"/>
    </location>
</feature>
<dbReference type="EMBL" id="CADCTU010000821">
    <property type="protein sequence ID" value="CAA9356948.1"/>
    <property type="molecule type" value="Genomic_DNA"/>
</dbReference>
<feature type="compositionally biased region" description="Basic residues" evidence="1">
    <location>
        <begin position="182"/>
        <end position="193"/>
    </location>
</feature>
<feature type="non-terminal residue" evidence="2">
    <location>
        <position position="313"/>
    </location>
</feature>
<feature type="region of interest" description="Disordered" evidence="1">
    <location>
        <begin position="280"/>
        <end position="313"/>
    </location>
</feature>
<reference evidence="2" key="1">
    <citation type="submission" date="2020-02" db="EMBL/GenBank/DDBJ databases">
        <authorList>
            <person name="Meier V. D."/>
        </authorList>
    </citation>
    <scope>NUCLEOTIDE SEQUENCE</scope>
    <source>
        <strain evidence="2">AVDCRST_MAG11</strain>
    </source>
</reference>
<feature type="compositionally biased region" description="Low complexity" evidence="1">
    <location>
        <begin position="64"/>
        <end position="74"/>
    </location>
</feature>
<dbReference type="AlphaFoldDB" id="A0A6J4MFH3"/>
<gene>
    <name evidence="2" type="ORF">AVDCRST_MAG11-3870</name>
</gene>
<evidence type="ECO:0000313" key="2">
    <source>
        <dbReference type="EMBL" id="CAA9356948.1"/>
    </source>
</evidence>
<feature type="compositionally biased region" description="Basic and acidic residues" evidence="1">
    <location>
        <begin position="75"/>
        <end position="97"/>
    </location>
</feature>
<accession>A0A6J4MFH3</accession>
<evidence type="ECO:0000256" key="1">
    <source>
        <dbReference type="SAM" id="MobiDB-lite"/>
    </source>
</evidence>
<proteinExistence type="predicted"/>
<protein>
    <submittedName>
        <fullName evidence="2">Sodium/solute symporter</fullName>
    </submittedName>
</protein>
<feature type="compositionally biased region" description="Gly residues" evidence="1">
    <location>
        <begin position="300"/>
        <end position="313"/>
    </location>
</feature>
<feature type="compositionally biased region" description="Basic and acidic residues" evidence="1">
    <location>
        <begin position="42"/>
        <end position="63"/>
    </location>
</feature>
<feature type="region of interest" description="Disordered" evidence="1">
    <location>
        <begin position="1"/>
        <end position="208"/>
    </location>
</feature>